<dbReference type="AlphaFoldDB" id="A0AAW1WCC3"/>
<keyword evidence="3" id="KW-1185">Reference proteome</keyword>
<gene>
    <name evidence="2" type="ORF">M0R45_030776</name>
</gene>
<sequence length="173" mass="19481">MDVDFNFVHSNMDDDSETQDNLYAKIFGVEKSNQVTGLGAGVQWCDVPYIHTEKRGVSRTIEALQATLEEQRLETARKRSEAEKDITEVAQMEEMIRATNARIVEQKFAIQLGRWMKEAGFSRIDTTTQGNVKLMTQVASTQLQNNIPVVQTPGMNDAYCLEISGSIQDTQMN</sequence>
<keyword evidence="1" id="KW-0175">Coiled coil</keyword>
<feature type="coiled-coil region" evidence="1">
    <location>
        <begin position="54"/>
        <end position="81"/>
    </location>
</feature>
<evidence type="ECO:0000313" key="3">
    <source>
        <dbReference type="Proteomes" id="UP001457282"/>
    </source>
</evidence>
<evidence type="ECO:0000256" key="1">
    <source>
        <dbReference type="SAM" id="Coils"/>
    </source>
</evidence>
<protein>
    <submittedName>
        <fullName evidence="2">Uncharacterized protein</fullName>
    </submittedName>
</protein>
<name>A0AAW1WCC3_RUBAR</name>
<proteinExistence type="predicted"/>
<comment type="caution">
    <text evidence="2">The sequence shown here is derived from an EMBL/GenBank/DDBJ whole genome shotgun (WGS) entry which is preliminary data.</text>
</comment>
<evidence type="ECO:0000313" key="2">
    <source>
        <dbReference type="EMBL" id="KAK9922306.1"/>
    </source>
</evidence>
<accession>A0AAW1WCC3</accession>
<dbReference type="Proteomes" id="UP001457282">
    <property type="component" value="Unassembled WGS sequence"/>
</dbReference>
<dbReference type="EMBL" id="JBEDUW010000006">
    <property type="protein sequence ID" value="KAK9922306.1"/>
    <property type="molecule type" value="Genomic_DNA"/>
</dbReference>
<organism evidence="2 3">
    <name type="scientific">Rubus argutus</name>
    <name type="common">Southern blackberry</name>
    <dbReference type="NCBI Taxonomy" id="59490"/>
    <lineage>
        <taxon>Eukaryota</taxon>
        <taxon>Viridiplantae</taxon>
        <taxon>Streptophyta</taxon>
        <taxon>Embryophyta</taxon>
        <taxon>Tracheophyta</taxon>
        <taxon>Spermatophyta</taxon>
        <taxon>Magnoliopsida</taxon>
        <taxon>eudicotyledons</taxon>
        <taxon>Gunneridae</taxon>
        <taxon>Pentapetalae</taxon>
        <taxon>rosids</taxon>
        <taxon>fabids</taxon>
        <taxon>Rosales</taxon>
        <taxon>Rosaceae</taxon>
        <taxon>Rosoideae</taxon>
        <taxon>Rosoideae incertae sedis</taxon>
        <taxon>Rubus</taxon>
    </lineage>
</organism>
<reference evidence="2 3" key="1">
    <citation type="journal article" date="2023" name="G3 (Bethesda)">
        <title>A chromosome-length genome assembly and annotation of blackberry (Rubus argutus, cv. 'Hillquist').</title>
        <authorList>
            <person name="Bruna T."/>
            <person name="Aryal R."/>
            <person name="Dudchenko O."/>
            <person name="Sargent D.J."/>
            <person name="Mead D."/>
            <person name="Buti M."/>
            <person name="Cavallini A."/>
            <person name="Hytonen T."/>
            <person name="Andres J."/>
            <person name="Pham M."/>
            <person name="Weisz D."/>
            <person name="Mascagni F."/>
            <person name="Usai G."/>
            <person name="Natali L."/>
            <person name="Bassil N."/>
            <person name="Fernandez G.E."/>
            <person name="Lomsadze A."/>
            <person name="Armour M."/>
            <person name="Olukolu B."/>
            <person name="Poorten T."/>
            <person name="Britton C."/>
            <person name="Davik J."/>
            <person name="Ashrafi H."/>
            <person name="Aiden E.L."/>
            <person name="Borodovsky M."/>
            <person name="Worthington M."/>
        </authorList>
    </citation>
    <scope>NUCLEOTIDE SEQUENCE [LARGE SCALE GENOMIC DNA]</scope>
    <source>
        <strain evidence="2">PI 553951</strain>
    </source>
</reference>